<dbReference type="AlphaFoldDB" id="A0ABD6ADV1"/>
<dbReference type="PANTHER" id="PTHR43481">
    <property type="entry name" value="FRUCTOSE-1-PHOSPHATE PHOSPHATASE"/>
    <property type="match status" value="1"/>
</dbReference>
<dbReference type="SUPFAM" id="SSF56784">
    <property type="entry name" value="HAD-like"/>
    <property type="match status" value="1"/>
</dbReference>
<dbReference type="SFLD" id="SFLDS00003">
    <property type="entry name" value="Haloacid_Dehalogenase"/>
    <property type="match status" value="1"/>
</dbReference>
<dbReference type="Gene3D" id="3.40.50.1000">
    <property type="entry name" value="HAD superfamily/HAD-like"/>
    <property type="match status" value="1"/>
</dbReference>
<proteinExistence type="inferred from homology"/>
<dbReference type="Pfam" id="PF00702">
    <property type="entry name" value="Hydrolase"/>
    <property type="match status" value="1"/>
</dbReference>
<dbReference type="SFLD" id="SFLDG01129">
    <property type="entry name" value="C1.5:_HAD__Beta-PGM__Phosphata"/>
    <property type="match status" value="1"/>
</dbReference>
<evidence type="ECO:0000313" key="3">
    <source>
        <dbReference type="Proteomes" id="UP001596547"/>
    </source>
</evidence>
<sequence length="215" mass="22998">MTRFRAVLFDMDGVLVDSEAHWQRVWREEVFAHVAGDPSVREVTGRNYRESLADLDEDYGLPGGAERFARRFEAAADAVYGEAVSLTPGLPDLLDALRGRDLAVGVVSSAPEAWIRTVVERFDLDPLDVAVSAEHLDGPGKPAPGIYERAASALGVNPVECVVVEDSENGVRAAARAGATVVRFRRGDDVDPTTGTDAVAADPAELRGTLLDLVG</sequence>
<protein>
    <submittedName>
        <fullName evidence="2">HAD family hydrolase</fullName>
    </submittedName>
</protein>
<dbReference type="Proteomes" id="UP001596547">
    <property type="component" value="Unassembled WGS sequence"/>
</dbReference>
<keyword evidence="3" id="KW-1185">Reference proteome</keyword>
<keyword evidence="2" id="KW-0378">Hydrolase</keyword>
<accession>A0ABD6ADV1</accession>
<dbReference type="InterPro" id="IPR023198">
    <property type="entry name" value="PGP-like_dom2"/>
</dbReference>
<dbReference type="PANTHER" id="PTHR43481:SF4">
    <property type="entry name" value="GLYCEROL-1-PHOSPHATE PHOSPHOHYDROLASE 1-RELATED"/>
    <property type="match status" value="1"/>
</dbReference>
<dbReference type="NCBIfam" id="TIGR01509">
    <property type="entry name" value="HAD-SF-IA-v3"/>
    <property type="match status" value="1"/>
</dbReference>
<dbReference type="RefSeq" id="WP_276306670.1">
    <property type="nucleotide sequence ID" value="NZ_CP119993.1"/>
</dbReference>
<dbReference type="InterPro" id="IPR036412">
    <property type="entry name" value="HAD-like_sf"/>
</dbReference>
<dbReference type="GeneID" id="79317331"/>
<dbReference type="Gene3D" id="1.10.150.240">
    <property type="entry name" value="Putative phosphatase, domain 2"/>
    <property type="match status" value="1"/>
</dbReference>
<dbReference type="PRINTS" id="PR00413">
    <property type="entry name" value="HADHALOGNASE"/>
</dbReference>
<reference evidence="2 3" key="1">
    <citation type="journal article" date="2019" name="Int. J. Syst. Evol. Microbiol.">
        <title>The Global Catalogue of Microorganisms (GCM) 10K type strain sequencing project: providing services to taxonomists for standard genome sequencing and annotation.</title>
        <authorList>
            <consortium name="The Broad Institute Genomics Platform"/>
            <consortium name="The Broad Institute Genome Sequencing Center for Infectious Disease"/>
            <person name="Wu L."/>
            <person name="Ma J."/>
        </authorList>
    </citation>
    <scope>NUCLEOTIDE SEQUENCE [LARGE SCALE GENOMIC DNA]</scope>
    <source>
        <strain evidence="2 3">PSR21</strain>
    </source>
</reference>
<dbReference type="InterPro" id="IPR023214">
    <property type="entry name" value="HAD_sf"/>
</dbReference>
<evidence type="ECO:0000313" key="2">
    <source>
        <dbReference type="EMBL" id="MFC7318488.1"/>
    </source>
</evidence>
<gene>
    <name evidence="2" type="ORF">ACFQPE_17045</name>
</gene>
<dbReference type="InterPro" id="IPR051806">
    <property type="entry name" value="HAD-like_SPP"/>
</dbReference>
<comment type="caution">
    <text evidence="2">The sequence shown here is derived from an EMBL/GenBank/DDBJ whole genome shotgun (WGS) entry which is preliminary data.</text>
</comment>
<name>A0ABD6ADV1_9EURY</name>
<evidence type="ECO:0000256" key="1">
    <source>
        <dbReference type="ARBA" id="ARBA00007958"/>
    </source>
</evidence>
<organism evidence="2 3">
    <name type="scientific">Halomarina halobia</name>
    <dbReference type="NCBI Taxonomy" id="3033386"/>
    <lineage>
        <taxon>Archaea</taxon>
        <taxon>Methanobacteriati</taxon>
        <taxon>Methanobacteriota</taxon>
        <taxon>Stenosarchaea group</taxon>
        <taxon>Halobacteria</taxon>
        <taxon>Halobacteriales</taxon>
        <taxon>Natronomonadaceae</taxon>
        <taxon>Halomarina</taxon>
    </lineage>
</organism>
<dbReference type="InterPro" id="IPR006439">
    <property type="entry name" value="HAD-SF_hydro_IA"/>
</dbReference>
<dbReference type="GO" id="GO:0016791">
    <property type="term" value="F:phosphatase activity"/>
    <property type="evidence" value="ECO:0007669"/>
    <property type="project" value="UniProtKB-ARBA"/>
</dbReference>
<dbReference type="EMBL" id="JBHTBF010000003">
    <property type="protein sequence ID" value="MFC7318488.1"/>
    <property type="molecule type" value="Genomic_DNA"/>
</dbReference>
<comment type="similarity">
    <text evidence="1">Belongs to the HAD-like hydrolase superfamily.</text>
</comment>